<dbReference type="EMBL" id="BMQA01000050">
    <property type="protein sequence ID" value="GGJ56036.1"/>
    <property type="molecule type" value="Genomic_DNA"/>
</dbReference>
<evidence type="ECO:0000313" key="2">
    <source>
        <dbReference type="Proteomes" id="UP000657574"/>
    </source>
</evidence>
<organism evidence="1 2">
    <name type="scientific">Streptomyces brasiliensis</name>
    <dbReference type="NCBI Taxonomy" id="1954"/>
    <lineage>
        <taxon>Bacteria</taxon>
        <taxon>Bacillati</taxon>
        <taxon>Actinomycetota</taxon>
        <taxon>Actinomycetes</taxon>
        <taxon>Kitasatosporales</taxon>
        <taxon>Streptomycetaceae</taxon>
        <taxon>Streptomyces</taxon>
    </lineage>
</organism>
<comment type="caution">
    <text evidence="1">The sequence shown here is derived from an EMBL/GenBank/DDBJ whole genome shotgun (WGS) entry which is preliminary data.</text>
</comment>
<accession>A0A917LD17</accession>
<name>A0A917LD17_9ACTN</name>
<reference evidence="1" key="1">
    <citation type="journal article" date="2014" name="Int. J. Syst. Evol. Microbiol.">
        <title>Complete genome sequence of Corynebacterium casei LMG S-19264T (=DSM 44701T), isolated from a smear-ripened cheese.</title>
        <authorList>
            <consortium name="US DOE Joint Genome Institute (JGI-PGF)"/>
            <person name="Walter F."/>
            <person name="Albersmeier A."/>
            <person name="Kalinowski J."/>
            <person name="Ruckert C."/>
        </authorList>
    </citation>
    <scope>NUCLEOTIDE SEQUENCE</scope>
    <source>
        <strain evidence="1">JCM 3086</strain>
    </source>
</reference>
<evidence type="ECO:0008006" key="3">
    <source>
        <dbReference type="Google" id="ProtNLM"/>
    </source>
</evidence>
<gene>
    <name evidence="1" type="ORF">GCM10010121_078270</name>
</gene>
<sequence>MQEQVGHGYASTTAIYTGVSDDYRNRLLERALKERHGDLWEEPA</sequence>
<dbReference type="AlphaFoldDB" id="A0A917LD17"/>
<evidence type="ECO:0000313" key="1">
    <source>
        <dbReference type="EMBL" id="GGJ56036.1"/>
    </source>
</evidence>
<dbReference type="Proteomes" id="UP000657574">
    <property type="component" value="Unassembled WGS sequence"/>
</dbReference>
<keyword evidence="2" id="KW-1185">Reference proteome</keyword>
<reference evidence="1" key="2">
    <citation type="submission" date="2020-09" db="EMBL/GenBank/DDBJ databases">
        <authorList>
            <person name="Sun Q."/>
            <person name="Ohkuma M."/>
        </authorList>
    </citation>
    <scope>NUCLEOTIDE SEQUENCE</scope>
    <source>
        <strain evidence="1">JCM 3086</strain>
    </source>
</reference>
<protein>
    <recommendedName>
        <fullName evidence="3">Integrase</fullName>
    </recommendedName>
</protein>
<proteinExistence type="predicted"/>